<evidence type="ECO:0000313" key="1">
    <source>
        <dbReference type="EMBL" id="CAF4047822.1"/>
    </source>
</evidence>
<evidence type="ECO:0008006" key="3">
    <source>
        <dbReference type="Google" id="ProtNLM"/>
    </source>
</evidence>
<proteinExistence type="predicted"/>
<comment type="caution">
    <text evidence="1">The sequence shown here is derived from an EMBL/GenBank/DDBJ whole genome shotgun (WGS) entry which is preliminary data.</text>
</comment>
<dbReference type="EMBL" id="CAJOAZ010004184">
    <property type="protein sequence ID" value="CAF4047822.1"/>
    <property type="molecule type" value="Genomic_DNA"/>
</dbReference>
<dbReference type="Proteomes" id="UP000663844">
    <property type="component" value="Unassembled WGS sequence"/>
</dbReference>
<evidence type="ECO:0000313" key="2">
    <source>
        <dbReference type="Proteomes" id="UP000663844"/>
    </source>
</evidence>
<protein>
    <recommendedName>
        <fullName evidence="3">Protein kinase domain-containing protein</fullName>
    </recommendedName>
</protein>
<dbReference type="AlphaFoldDB" id="A0A819RQY3"/>
<reference evidence="1" key="1">
    <citation type="submission" date="2021-02" db="EMBL/GenBank/DDBJ databases">
        <authorList>
            <person name="Nowell W R."/>
        </authorList>
    </citation>
    <scope>NUCLEOTIDE SEQUENCE</scope>
</reference>
<accession>A0A819RQY3</accession>
<organism evidence="1 2">
    <name type="scientific">Adineta steineri</name>
    <dbReference type="NCBI Taxonomy" id="433720"/>
    <lineage>
        <taxon>Eukaryota</taxon>
        <taxon>Metazoa</taxon>
        <taxon>Spiralia</taxon>
        <taxon>Gnathifera</taxon>
        <taxon>Rotifera</taxon>
        <taxon>Eurotatoria</taxon>
        <taxon>Bdelloidea</taxon>
        <taxon>Adinetida</taxon>
        <taxon>Adinetidae</taxon>
        <taxon>Adineta</taxon>
    </lineage>
</organism>
<feature type="non-terminal residue" evidence="1">
    <location>
        <position position="100"/>
    </location>
</feature>
<name>A0A819RQY3_9BILA</name>
<sequence>MNDLASLRTLRSQCAYKEDVDVRRGEKITGGNGKALYRAEFITTDVIKRKDTPIVLLEMIGNDAVLEIYHYITLSHPNIIETYGLVKPNIETLNNQSILL</sequence>
<gene>
    <name evidence="1" type="ORF">OXD698_LOCUS32331</name>
</gene>